<reference evidence="6 7" key="1">
    <citation type="submission" date="2013-04" db="EMBL/GenBank/DDBJ databases">
        <title>The Genome Sequence of Sutterella wadsworthensis HGA0223.</title>
        <authorList>
            <consortium name="The Broad Institute Genomics Platform"/>
            <person name="Earl A."/>
            <person name="Ward D."/>
            <person name="Feldgarden M."/>
            <person name="Gevers D."/>
            <person name="Schmidt T.M."/>
            <person name="Dover J."/>
            <person name="Dai D."/>
            <person name="Walker B."/>
            <person name="Young S."/>
            <person name="Zeng Q."/>
            <person name="Gargeya S."/>
            <person name="Fitzgerald M."/>
            <person name="Haas B."/>
            <person name="Abouelleil A."/>
            <person name="Allen A.W."/>
            <person name="Alvarado L."/>
            <person name="Arachchi H.M."/>
            <person name="Berlin A.M."/>
            <person name="Chapman S.B."/>
            <person name="Gainer-Dewar J."/>
            <person name="Goldberg J."/>
            <person name="Griggs A."/>
            <person name="Gujja S."/>
            <person name="Hansen M."/>
            <person name="Howarth C."/>
            <person name="Imamovic A."/>
            <person name="Ireland A."/>
            <person name="Larimer J."/>
            <person name="McCowan C."/>
            <person name="Murphy C."/>
            <person name="Pearson M."/>
            <person name="Poon T.W."/>
            <person name="Priest M."/>
            <person name="Roberts A."/>
            <person name="Saif S."/>
            <person name="Shea T."/>
            <person name="Sisk P."/>
            <person name="Sykes S."/>
            <person name="Wortman J."/>
            <person name="Nusbaum C."/>
            <person name="Birren B."/>
        </authorList>
    </citation>
    <scope>NUCLEOTIDE SEQUENCE [LARGE SCALE GENOMIC DNA]</scope>
    <source>
        <strain evidence="6 7">HGA0223</strain>
    </source>
</reference>
<dbReference type="RefSeq" id="WP_016473752.1">
    <property type="nucleotide sequence ID" value="NZ_KE150480.1"/>
</dbReference>
<evidence type="ECO:0000259" key="5">
    <source>
        <dbReference type="PROSITE" id="PS51387"/>
    </source>
</evidence>
<dbReference type="STRING" id="1203554.HMPREF1476_00341"/>
<dbReference type="GO" id="GO:0022904">
    <property type="term" value="P:respiratory electron transport chain"/>
    <property type="evidence" value="ECO:0007669"/>
    <property type="project" value="TreeGrafter"/>
</dbReference>
<dbReference type="Gene3D" id="3.30.70.2190">
    <property type="match status" value="1"/>
</dbReference>
<dbReference type="Pfam" id="PF01565">
    <property type="entry name" value="FAD_binding_4"/>
    <property type="match status" value="1"/>
</dbReference>
<evidence type="ECO:0000256" key="4">
    <source>
        <dbReference type="ARBA" id="ARBA00022827"/>
    </source>
</evidence>
<dbReference type="SUPFAM" id="SSF56176">
    <property type="entry name" value="FAD-binding/transporter-associated domain-like"/>
    <property type="match status" value="1"/>
</dbReference>
<dbReference type="PANTHER" id="PTHR43716:SF2">
    <property type="entry name" value="BLL6224 PROTEIN"/>
    <property type="match status" value="1"/>
</dbReference>
<dbReference type="eggNOG" id="COG0277">
    <property type="taxonomic scope" value="Bacteria"/>
</dbReference>
<dbReference type="PROSITE" id="PS51387">
    <property type="entry name" value="FAD_PCMH"/>
    <property type="match status" value="1"/>
</dbReference>
<dbReference type="InterPro" id="IPR036318">
    <property type="entry name" value="FAD-bd_PCMH-like_sf"/>
</dbReference>
<dbReference type="HOGENOM" id="CLU_017779_4_1_4"/>
<proteinExistence type="inferred from homology"/>
<accession>S3BL23</accession>
<dbReference type="InterPro" id="IPR004113">
    <property type="entry name" value="FAD-bd_oxidored_4_C"/>
</dbReference>
<dbReference type="Pfam" id="PF02913">
    <property type="entry name" value="FAD-oxidase_C"/>
    <property type="match status" value="1"/>
</dbReference>
<evidence type="ECO:0000256" key="1">
    <source>
        <dbReference type="ARBA" id="ARBA00001974"/>
    </source>
</evidence>
<dbReference type="InterPro" id="IPR016166">
    <property type="entry name" value="FAD-bd_PCMH"/>
</dbReference>
<dbReference type="SUPFAM" id="SSF55103">
    <property type="entry name" value="FAD-linked oxidases, C-terminal domain"/>
    <property type="match status" value="1"/>
</dbReference>
<comment type="caution">
    <text evidence="6">The sequence shown here is derived from an EMBL/GenBank/DDBJ whole genome shotgun (WGS) entry which is preliminary data.</text>
</comment>
<dbReference type="PANTHER" id="PTHR43716">
    <property type="entry name" value="D-2-HYDROXYGLUTARATE DEHYDROGENASE, MITOCHONDRIAL"/>
    <property type="match status" value="1"/>
</dbReference>
<keyword evidence="7" id="KW-1185">Reference proteome</keyword>
<name>S3BL23_9BURK</name>
<comment type="cofactor">
    <cofactor evidence="1">
        <name>FAD</name>
        <dbReference type="ChEBI" id="CHEBI:57692"/>
    </cofactor>
</comment>
<dbReference type="GO" id="GO:0003824">
    <property type="term" value="F:catalytic activity"/>
    <property type="evidence" value="ECO:0007669"/>
    <property type="project" value="InterPro"/>
</dbReference>
<dbReference type="InterPro" id="IPR016171">
    <property type="entry name" value="Vanillyl_alc_oxidase_C-sub2"/>
</dbReference>
<dbReference type="InterPro" id="IPR016164">
    <property type="entry name" value="FAD-linked_Oxase-like_C"/>
</dbReference>
<gene>
    <name evidence="6" type="ORF">HMPREF1476_00341</name>
</gene>
<keyword evidence="3" id="KW-0285">Flavoprotein</keyword>
<evidence type="ECO:0000313" key="7">
    <source>
        <dbReference type="Proteomes" id="UP000014400"/>
    </source>
</evidence>
<evidence type="ECO:0000313" key="6">
    <source>
        <dbReference type="EMBL" id="EPE01032.1"/>
    </source>
</evidence>
<protein>
    <recommendedName>
        <fullName evidence="5">FAD-binding PCMH-type domain-containing protein</fullName>
    </recommendedName>
</protein>
<comment type="similarity">
    <text evidence="2">Belongs to the FAD-binding oxidoreductase/transferase type 4 family.</text>
</comment>
<dbReference type="InterPro" id="IPR051264">
    <property type="entry name" value="FAD-oxidored/transferase_4"/>
</dbReference>
<sequence>MTECVDCAFCAPLTDAERDQIFQALLEIVGPRGLVTAPDEIAAASLDSRRRRQGSALALVRAASTEEVSAVVRLAGEWGLCIVPQCGNTSTVGGATPEPESPANRRTIILSLSRMNRILSVDPVNAAMTVEAGVILAKAAEAAREAGYLYPISLAAEGTAEIGGTLAANAGGVHVVRYGMARRSCLGIEVVLADGRVVNLMRSVRKDNTGYDLRDLFIGSEGTLGIITKAVLDLSALPAGRLTVWAPLGSLEAVEKLFQTVEKFAGPALTAFELMSEASLDFVYAEGRTSPTTAKSDWTVLFDLALTGRDDPDNMTEGLIEALEPLFDSGDVLDAVLAKNEDEAQALWQLREEIPTAVRSSGGNIKNDISVPRGSLCRFIRETFAEFEEKTPWLAPAVFGHYGDGNLHFNLGNRPELGKGFWKQHEREVHRMVNDAVIRFGGSVAAEHGVGAKAALLERTKDPVELELMKTIRAALDPKGILNPGRVVRWPDNVWRNPAEAWD</sequence>
<organism evidence="6 7">
    <name type="scientific">Sutterella wadsworthensis HGA0223</name>
    <dbReference type="NCBI Taxonomy" id="1203554"/>
    <lineage>
        <taxon>Bacteria</taxon>
        <taxon>Pseudomonadati</taxon>
        <taxon>Pseudomonadota</taxon>
        <taxon>Betaproteobacteria</taxon>
        <taxon>Burkholderiales</taxon>
        <taxon>Sutterellaceae</taxon>
        <taxon>Sutterella</taxon>
    </lineage>
</organism>
<dbReference type="FunFam" id="1.10.45.10:FF:000001">
    <property type="entry name" value="D-lactate dehydrogenase mitochondrial"/>
    <property type="match status" value="1"/>
</dbReference>
<feature type="domain" description="FAD-binding PCMH-type" evidence="5">
    <location>
        <begin position="52"/>
        <end position="237"/>
    </location>
</feature>
<dbReference type="EMBL" id="ATCF01000005">
    <property type="protein sequence ID" value="EPE01032.1"/>
    <property type="molecule type" value="Genomic_DNA"/>
</dbReference>
<dbReference type="Gene3D" id="1.10.45.10">
    <property type="entry name" value="Vanillyl-alcohol Oxidase, Chain A, domain 4"/>
    <property type="match status" value="1"/>
</dbReference>
<dbReference type="GO" id="GO:0071949">
    <property type="term" value="F:FAD binding"/>
    <property type="evidence" value="ECO:0007669"/>
    <property type="project" value="InterPro"/>
</dbReference>
<dbReference type="InterPro" id="IPR016169">
    <property type="entry name" value="FAD-bd_PCMH_sub2"/>
</dbReference>
<dbReference type="Proteomes" id="UP000014400">
    <property type="component" value="Unassembled WGS sequence"/>
</dbReference>
<dbReference type="AlphaFoldDB" id="S3BL23"/>
<dbReference type="Gene3D" id="3.30.465.10">
    <property type="match status" value="1"/>
</dbReference>
<dbReference type="InterPro" id="IPR006094">
    <property type="entry name" value="Oxid_FAD_bind_N"/>
</dbReference>
<dbReference type="Gene3D" id="3.30.70.2740">
    <property type="match status" value="1"/>
</dbReference>
<evidence type="ECO:0000256" key="2">
    <source>
        <dbReference type="ARBA" id="ARBA00008000"/>
    </source>
</evidence>
<evidence type="ECO:0000256" key="3">
    <source>
        <dbReference type="ARBA" id="ARBA00022630"/>
    </source>
</evidence>
<keyword evidence="4" id="KW-0274">FAD</keyword>
<dbReference type="PATRIC" id="fig|1203554.3.peg.313"/>